<protein>
    <submittedName>
        <fullName evidence="10">Uncharacterized protein</fullName>
    </submittedName>
</protein>
<dbReference type="Pfam" id="PF25539">
    <property type="entry name" value="Bestrophin_2"/>
    <property type="match status" value="2"/>
</dbReference>
<reference evidence="10 11" key="1">
    <citation type="submission" date="2019-01" db="EMBL/GenBank/DDBJ databases">
        <title>Genome sequencing of the rare red list fungi Fomitopsis rosea.</title>
        <authorList>
            <person name="Buettner E."/>
            <person name="Kellner H."/>
        </authorList>
    </citation>
    <scope>NUCLEOTIDE SEQUENCE [LARGE SCALE GENOMIC DNA]</scope>
    <source>
        <strain evidence="10 11">DSM 105464</strain>
    </source>
</reference>
<dbReference type="EMBL" id="SEKV01000804">
    <property type="protein sequence ID" value="TFY53573.1"/>
    <property type="molecule type" value="Genomic_DNA"/>
</dbReference>
<evidence type="ECO:0000256" key="8">
    <source>
        <dbReference type="SAM" id="MobiDB-lite"/>
    </source>
</evidence>
<evidence type="ECO:0000256" key="5">
    <source>
        <dbReference type="ARBA" id="ARBA00022989"/>
    </source>
</evidence>
<dbReference type="InterPro" id="IPR044669">
    <property type="entry name" value="YneE/VCCN1/2-like"/>
</dbReference>
<accession>A0A4Y9XVX9</accession>
<dbReference type="PANTHER" id="PTHR33281">
    <property type="entry name" value="UPF0187 PROTEIN YNEE"/>
    <property type="match status" value="1"/>
</dbReference>
<feature type="transmembrane region" description="Helical" evidence="9">
    <location>
        <begin position="384"/>
        <end position="403"/>
    </location>
</feature>
<keyword evidence="2" id="KW-0813">Transport</keyword>
<proteinExistence type="predicted"/>
<organism evidence="10 11">
    <name type="scientific">Rhodofomes roseus</name>
    <dbReference type="NCBI Taxonomy" id="34475"/>
    <lineage>
        <taxon>Eukaryota</taxon>
        <taxon>Fungi</taxon>
        <taxon>Dikarya</taxon>
        <taxon>Basidiomycota</taxon>
        <taxon>Agaricomycotina</taxon>
        <taxon>Agaricomycetes</taxon>
        <taxon>Polyporales</taxon>
        <taxon>Rhodofomes</taxon>
    </lineage>
</organism>
<dbReference type="Proteomes" id="UP000298390">
    <property type="component" value="Unassembled WGS sequence"/>
</dbReference>
<evidence type="ECO:0000256" key="7">
    <source>
        <dbReference type="ARBA" id="ARBA00023136"/>
    </source>
</evidence>
<evidence type="ECO:0000256" key="6">
    <source>
        <dbReference type="ARBA" id="ARBA00023065"/>
    </source>
</evidence>
<feature type="transmembrane region" description="Helical" evidence="9">
    <location>
        <begin position="409"/>
        <end position="430"/>
    </location>
</feature>
<evidence type="ECO:0000256" key="1">
    <source>
        <dbReference type="ARBA" id="ARBA00004651"/>
    </source>
</evidence>
<evidence type="ECO:0000256" key="9">
    <source>
        <dbReference type="SAM" id="Phobius"/>
    </source>
</evidence>
<evidence type="ECO:0000313" key="11">
    <source>
        <dbReference type="Proteomes" id="UP000298390"/>
    </source>
</evidence>
<comment type="caution">
    <text evidence="10">The sequence shown here is derived from an EMBL/GenBank/DDBJ whole genome shotgun (WGS) entry which is preliminary data.</text>
</comment>
<keyword evidence="3" id="KW-1003">Cell membrane</keyword>
<evidence type="ECO:0000313" key="10">
    <source>
        <dbReference type="EMBL" id="TFY53573.1"/>
    </source>
</evidence>
<evidence type="ECO:0000256" key="2">
    <source>
        <dbReference type="ARBA" id="ARBA00022448"/>
    </source>
</evidence>
<keyword evidence="4 9" id="KW-0812">Transmembrane</keyword>
<dbReference type="STRING" id="34475.A0A4Y9XVX9"/>
<dbReference type="GO" id="GO:0005886">
    <property type="term" value="C:plasma membrane"/>
    <property type="evidence" value="ECO:0007669"/>
    <property type="project" value="UniProtKB-SubCell"/>
</dbReference>
<keyword evidence="5 9" id="KW-1133">Transmembrane helix</keyword>
<feature type="transmembrane region" description="Helical" evidence="9">
    <location>
        <begin position="63"/>
        <end position="82"/>
    </location>
</feature>
<gene>
    <name evidence="10" type="ORF">EVJ58_g9381</name>
</gene>
<keyword evidence="6" id="KW-0406">Ion transport</keyword>
<evidence type="ECO:0000256" key="3">
    <source>
        <dbReference type="ARBA" id="ARBA00022475"/>
    </source>
</evidence>
<keyword evidence="7 9" id="KW-0472">Membrane</keyword>
<dbReference type="GO" id="GO:0005254">
    <property type="term" value="F:chloride channel activity"/>
    <property type="evidence" value="ECO:0007669"/>
    <property type="project" value="InterPro"/>
</dbReference>
<comment type="subcellular location">
    <subcellularLocation>
        <location evidence="1">Cell membrane</location>
        <topology evidence="1">Multi-pass membrane protein</topology>
    </subcellularLocation>
</comment>
<name>A0A4Y9XVX9_9APHY</name>
<dbReference type="AlphaFoldDB" id="A0A4Y9XVX9"/>
<evidence type="ECO:0000256" key="4">
    <source>
        <dbReference type="ARBA" id="ARBA00022692"/>
    </source>
</evidence>
<sequence>MEQTLMNAVDPFTHTPGGFWAQLVNAVTATAVIRCWPLLLFFTGWATAISVICRYVHNIGIQSTLLTVIGTVLGFVVSYRTTSSFERYNEGRRLWSQIVLASRTFSRTVWFHVPEVMPVAADDRSTLEQRKERVLIEKKTAINLVEAFAVAVKHYLRGEEGVYYVDLYHLVKFLPSYALPAGLPSNVDLADATSVQSVRGEATRARAGPRTCGLRAACSPPTGPAQMSLPLPSVGEAQLPLPATSPRRTTFANGLARPSMDKDKDEKASTMYGAEEGFLLPARNPPRYHLLDLWPLSLVVHLLAKRGKDVKGRTAARIRAKLRSKTVTHNLPLEISFYLSSYVAALQARKVVDPPTATALIAGLNQLVDALTGLERILTTPIPFSYRVHLWTVTLLYILFLPFQIWNTLGWLTIPATALLSFIFFGFLVAGEEIENPFGYDKNDLNMDHFTHNIIRSELCALTAQPVPDPSVWAFSPFNDMVVGAKGGERVSPDEWMQRGLSRFHMALYESI</sequence>
<dbReference type="PANTHER" id="PTHR33281:SF19">
    <property type="entry name" value="VOLTAGE-DEPENDENT ANION CHANNEL-FORMING PROTEIN YNEE"/>
    <property type="match status" value="1"/>
</dbReference>
<feature type="region of interest" description="Disordered" evidence="8">
    <location>
        <begin position="242"/>
        <end position="265"/>
    </location>
</feature>